<dbReference type="WBParaSite" id="Pan_g15899.t1">
    <property type="protein sequence ID" value="Pan_g15899.t1"/>
    <property type="gene ID" value="Pan_g15899"/>
</dbReference>
<proteinExistence type="predicted"/>
<accession>A0A7E4V361</accession>
<dbReference type="InterPro" id="IPR052407">
    <property type="entry name" value="BTB_POZ_domain_cont_9"/>
</dbReference>
<reference evidence="2" key="2">
    <citation type="submission" date="2020-10" db="UniProtKB">
        <authorList>
            <consortium name="WormBaseParasite"/>
        </authorList>
    </citation>
    <scope>IDENTIFICATION</scope>
</reference>
<dbReference type="GO" id="GO:0005737">
    <property type="term" value="C:cytoplasm"/>
    <property type="evidence" value="ECO:0007669"/>
    <property type="project" value="TreeGrafter"/>
</dbReference>
<organism evidence="1 2">
    <name type="scientific">Panagrellus redivivus</name>
    <name type="common">Microworm</name>
    <dbReference type="NCBI Taxonomy" id="6233"/>
    <lineage>
        <taxon>Eukaryota</taxon>
        <taxon>Metazoa</taxon>
        <taxon>Ecdysozoa</taxon>
        <taxon>Nematoda</taxon>
        <taxon>Chromadorea</taxon>
        <taxon>Rhabditida</taxon>
        <taxon>Tylenchina</taxon>
        <taxon>Panagrolaimomorpha</taxon>
        <taxon>Panagrolaimoidea</taxon>
        <taxon>Panagrolaimidae</taxon>
        <taxon>Panagrellus</taxon>
    </lineage>
</organism>
<reference evidence="1" key="1">
    <citation type="journal article" date="2013" name="Genetics">
        <title>The draft genome and transcriptome of Panagrellus redivivus are shaped by the harsh demands of a free-living lifestyle.</title>
        <authorList>
            <person name="Srinivasan J."/>
            <person name="Dillman A.R."/>
            <person name="Macchietto M.G."/>
            <person name="Heikkinen L."/>
            <person name="Lakso M."/>
            <person name="Fracchia K.M."/>
            <person name="Antoshechkin I."/>
            <person name="Mortazavi A."/>
            <person name="Wong G."/>
            <person name="Sternberg P.W."/>
        </authorList>
    </citation>
    <scope>NUCLEOTIDE SEQUENCE [LARGE SCALE GENOMIC DNA]</scope>
    <source>
        <strain evidence="1">MT8872</strain>
    </source>
</reference>
<dbReference type="SUPFAM" id="SSF49785">
    <property type="entry name" value="Galactose-binding domain-like"/>
    <property type="match status" value="2"/>
</dbReference>
<name>A0A7E4V361_PANRE</name>
<dbReference type="GO" id="GO:0050804">
    <property type="term" value="P:modulation of chemical synaptic transmission"/>
    <property type="evidence" value="ECO:0007669"/>
    <property type="project" value="TreeGrafter"/>
</dbReference>
<evidence type="ECO:0000313" key="2">
    <source>
        <dbReference type="WBParaSite" id="Pan_g15899.t1"/>
    </source>
</evidence>
<protein>
    <submittedName>
        <fullName evidence="2">BACK domain-containing protein</fullName>
    </submittedName>
</protein>
<dbReference type="Proteomes" id="UP000492821">
    <property type="component" value="Unassembled WGS sequence"/>
</dbReference>
<dbReference type="Gene3D" id="2.60.120.260">
    <property type="entry name" value="Galactose-binding domain-like"/>
    <property type="match status" value="2"/>
</dbReference>
<dbReference type="GO" id="GO:0048512">
    <property type="term" value="P:circadian behavior"/>
    <property type="evidence" value="ECO:0007669"/>
    <property type="project" value="TreeGrafter"/>
</dbReference>
<sequence>MLSLDDLADIAFEFLSRPWKNLNHENLEILSTDALNMVLTRGIQGGPNFSIFDAVVGWMKANPSKSADFPGVLKNFVFDIFTLEELKKADIVDANVLACQQQIEQRIPAYQTPDENVTLAKYGFKIITFGGKRGFKKSIDTLEHRIGSSAEGILIDLGRPFLLNSIKMLIRYNNSYWIDVSKDNINWTRVIDHSKYKCSLQQNLFFKERFVRLIRICYTAPVKTTFVKTTFVISQFEALYTTEPFKIHPKSTLIIPSNIITLVKNDLSMHGVCSFANNIRISRYTVNFSSGIIVQLPQPYLIDTVKLLLLDNGVYCYTIQVSVDKVKWTPVKSEQNVSSWRKIRFNRQPVVFINLPCLS</sequence>
<keyword evidence="1" id="KW-1185">Reference proteome</keyword>
<dbReference type="GO" id="GO:0008344">
    <property type="term" value="P:adult locomotory behavior"/>
    <property type="evidence" value="ECO:0007669"/>
    <property type="project" value="TreeGrafter"/>
</dbReference>
<dbReference type="InterPro" id="IPR008979">
    <property type="entry name" value="Galactose-bd-like_sf"/>
</dbReference>
<dbReference type="PANTHER" id="PTHR46306">
    <property type="entry name" value="BTB/POZ DOMAIN-CONTAINING PROTEIN 9"/>
    <property type="match status" value="1"/>
</dbReference>
<evidence type="ECO:0000313" key="1">
    <source>
        <dbReference type="Proteomes" id="UP000492821"/>
    </source>
</evidence>
<dbReference type="PANTHER" id="PTHR46306:SF1">
    <property type="entry name" value="BTB_POZ DOMAIN-CONTAINING PROTEIN 9"/>
    <property type="match status" value="1"/>
</dbReference>
<dbReference type="AlphaFoldDB" id="A0A7E4V361"/>